<evidence type="ECO:0000313" key="3">
    <source>
        <dbReference type="EMBL" id="NEN24852.1"/>
    </source>
</evidence>
<protein>
    <submittedName>
        <fullName evidence="3">WYL domain-containing protein</fullName>
    </submittedName>
</protein>
<proteinExistence type="predicted"/>
<evidence type="ECO:0000259" key="1">
    <source>
        <dbReference type="Pfam" id="PF13280"/>
    </source>
</evidence>
<sequence>MPVNKYALLRYRIIDRKIGSKYNPYPNKEDLRQACEDELYGSDEGKISLSTIEKDLFAMRNESNLGYYAPIVFHKANKGYYYSDPDYSIQEMPLNDDDLEAISFAANTLSQFRGLDMFKSSEAAIDKILDRFNLNPKNNESEVTSHIQFETAQSYKGGAYLPVILKAIKSNKVIKFEYQKFSGGKKQQYQLHPYLLKEYRNRWYVIGFNPDKDSVVVFGLDRVAGSIELTDFDFSRQAGFNPALYFEHSIGITAVNDDPQRIHLRFSPLSGKYIESQPLHQSQKIIRNDEVALEVELFLCVTKELIMTILSYGTDVEVKAPESLRKQIGQSLKNTLKLY</sequence>
<dbReference type="RefSeq" id="WP_163286247.1">
    <property type="nucleotide sequence ID" value="NZ_JAAGVY010000034.1"/>
</dbReference>
<gene>
    <name evidence="3" type="ORF">G3O08_15220</name>
</gene>
<name>A0A7K3WVB5_9FLAO</name>
<feature type="domain" description="WYL" evidence="1">
    <location>
        <begin position="160"/>
        <end position="224"/>
    </location>
</feature>
<dbReference type="InterPro" id="IPR051534">
    <property type="entry name" value="CBASS_pafABC_assoc_protein"/>
</dbReference>
<keyword evidence="4" id="KW-1185">Reference proteome</keyword>
<dbReference type="Proteomes" id="UP000486602">
    <property type="component" value="Unassembled WGS sequence"/>
</dbReference>
<dbReference type="Pfam" id="PF25583">
    <property type="entry name" value="WCX"/>
    <property type="match status" value="1"/>
</dbReference>
<reference evidence="3 4" key="1">
    <citation type="submission" date="2020-02" db="EMBL/GenBank/DDBJ databases">
        <title>Out from the shadows clarifying the taxonomy of the family Cryomorphaceae and related taxa by utilizing the GTDB taxonomic framework.</title>
        <authorList>
            <person name="Bowman J.P."/>
        </authorList>
    </citation>
    <scope>NUCLEOTIDE SEQUENCE [LARGE SCALE GENOMIC DNA]</scope>
    <source>
        <strain evidence="3 4">QSSC 1-22</strain>
    </source>
</reference>
<evidence type="ECO:0000313" key="4">
    <source>
        <dbReference type="Proteomes" id="UP000486602"/>
    </source>
</evidence>
<dbReference type="Pfam" id="PF13280">
    <property type="entry name" value="WYL"/>
    <property type="match status" value="1"/>
</dbReference>
<organism evidence="3 4">
    <name type="scientific">Cryomorpha ignava</name>
    <dbReference type="NCBI Taxonomy" id="101383"/>
    <lineage>
        <taxon>Bacteria</taxon>
        <taxon>Pseudomonadati</taxon>
        <taxon>Bacteroidota</taxon>
        <taxon>Flavobacteriia</taxon>
        <taxon>Flavobacteriales</taxon>
        <taxon>Cryomorphaceae</taxon>
        <taxon>Cryomorpha</taxon>
    </lineage>
</organism>
<dbReference type="PROSITE" id="PS52050">
    <property type="entry name" value="WYL"/>
    <property type="match status" value="1"/>
</dbReference>
<dbReference type="AlphaFoldDB" id="A0A7K3WVB5"/>
<dbReference type="PANTHER" id="PTHR34580:SF9">
    <property type="entry name" value="SLL5097 PROTEIN"/>
    <property type="match status" value="1"/>
</dbReference>
<dbReference type="PANTHER" id="PTHR34580">
    <property type="match status" value="1"/>
</dbReference>
<comment type="caution">
    <text evidence="3">The sequence shown here is derived from an EMBL/GenBank/DDBJ whole genome shotgun (WGS) entry which is preliminary data.</text>
</comment>
<feature type="domain" description="WCX" evidence="2">
    <location>
        <begin position="259"/>
        <end position="334"/>
    </location>
</feature>
<dbReference type="InterPro" id="IPR057727">
    <property type="entry name" value="WCX_dom"/>
</dbReference>
<dbReference type="InterPro" id="IPR026881">
    <property type="entry name" value="WYL_dom"/>
</dbReference>
<evidence type="ECO:0000259" key="2">
    <source>
        <dbReference type="Pfam" id="PF25583"/>
    </source>
</evidence>
<accession>A0A7K3WVB5</accession>
<dbReference type="EMBL" id="JAAGVY010000034">
    <property type="protein sequence ID" value="NEN24852.1"/>
    <property type="molecule type" value="Genomic_DNA"/>
</dbReference>